<proteinExistence type="predicted"/>
<dbReference type="InterPro" id="IPR046801">
    <property type="entry name" value="OpcA_G6PD_N"/>
</dbReference>
<comment type="caution">
    <text evidence="2">The sequence shown here is derived from an EMBL/GenBank/DDBJ whole genome shotgun (WGS) entry which is preliminary data.</text>
</comment>
<protein>
    <submittedName>
        <fullName evidence="2">Glucose-6-phosphate dehydrogenase</fullName>
    </submittedName>
</protein>
<keyword evidence="3" id="KW-1185">Reference proteome</keyword>
<dbReference type="EMBL" id="LRRQ01000044">
    <property type="protein sequence ID" value="OAM90912.1"/>
    <property type="molecule type" value="Genomic_DNA"/>
</dbReference>
<evidence type="ECO:0000313" key="2">
    <source>
        <dbReference type="EMBL" id="OAM90912.1"/>
    </source>
</evidence>
<gene>
    <name evidence="2" type="ORF">AW736_00180</name>
</gene>
<name>A0A178ILX9_9BACT</name>
<dbReference type="AlphaFoldDB" id="A0A178ILX9"/>
<accession>A0A178ILX9</accession>
<dbReference type="STRING" id="1184151.AW736_00180"/>
<evidence type="ECO:0000259" key="1">
    <source>
        <dbReference type="Pfam" id="PF10128"/>
    </source>
</evidence>
<dbReference type="Proteomes" id="UP000078486">
    <property type="component" value="Unassembled WGS sequence"/>
</dbReference>
<reference evidence="2 3" key="1">
    <citation type="submission" date="2016-01" db="EMBL/GenBank/DDBJ databases">
        <title>High potential of lignocellulose degradation of a new Verrucomicrobia species.</title>
        <authorList>
            <person name="Wang Y."/>
            <person name="Shi Y."/>
            <person name="Qiu Z."/>
            <person name="Liu S."/>
            <person name="Yang H."/>
        </authorList>
    </citation>
    <scope>NUCLEOTIDE SEQUENCE [LARGE SCALE GENOMIC DNA]</scope>
    <source>
        <strain evidence="2 3">TSB47</strain>
    </source>
</reference>
<organism evidence="2 3">
    <name type="scientific">Termitidicoccus mucosus</name>
    <dbReference type="NCBI Taxonomy" id="1184151"/>
    <lineage>
        <taxon>Bacteria</taxon>
        <taxon>Pseudomonadati</taxon>
        <taxon>Verrucomicrobiota</taxon>
        <taxon>Opitutia</taxon>
        <taxon>Opitutales</taxon>
        <taxon>Opitutaceae</taxon>
        <taxon>Termitidicoccus</taxon>
    </lineage>
</organism>
<feature type="domain" description="Glucose-6-phosphate dehydrogenase assembly protein OpcA N-terminal" evidence="1">
    <location>
        <begin position="72"/>
        <end position="179"/>
    </location>
</feature>
<evidence type="ECO:0000313" key="3">
    <source>
        <dbReference type="Proteomes" id="UP000078486"/>
    </source>
</evidence>
<sequence>MPMSVFHALPGFDVPVGSISKGLAKMWGDYEIAGRPAPESDDAKATQINLVLHLGFGTTPADGTAQFQIAVNFSRRYPCRVVVLCPLPIDDTTTDYRAKIYGECHLGKSKGDTRCCEFVMLSYPMSARRFLENQVSICLSTDLPLYYWAHRFASTTRLNDYQYLLRRSRRVILDSAVAPDGFLDFSWPSPEAVRDLAFARILPVRQTIGQYLSGIAPADIAGGLRAIRVQAAPRLAAEGRVLLGWARDRAAACGADAASIECTAQPASDPDALALSFEYDAPARRSFRWHANVAKNSACFETRYNNNHTTLEGTAALLSPEDALGEAMFF</sequence>
<dbReference type="Pfam" id="PF10128">
    <property type="entry name" value="OpcA_G6PD_assem"/>
    <property type="match status" value="1"/>
</dbReference>
<dbReference type="OrthoDB" id="187253at2"/>